<evidence type="ECO:0000313" key="3">
    <source>
        <dbReference type="EMBL" id="KAF4205890.1"/>
    </source>
</evidence>
<keyword evidence="1" id="KW-0472">Membrane</keyword>
<gene>
    <name evidence="3" type="ORF">CNMCM8927_005618</name>
</gene>
<evidence type="ECO:0000259" key="2">
    <source>
        <dbReference type="SMART" id="SM00672"/>
    </source>
</evidence>
<dbReference type="AlphaFoldDB" id="A0AAN5YRB9"/>
<organism evidence="3 4">
    <name type="scientific">Aspergillus lentulus</name>
    <dbReference type="NCBI Taxonomy" id="293939"/>
    <lineage>
        <taxon>Eukaryota</taxon>
        <taxon>Fungi</taxon>
        <taxon>Dikarya</taxon>
        <taxon>Ascomycota</taxon>
        <taxon>Pezizomycotina</taxon>
        <taxon>Eurotiomycetes</taxon>
        <taxon>Eurotiomycetidae</taxon>
        <taxon>Eurotiales</taxon>
        <taxon>Aspergillaceae</taxon>
        <taxon>Aspergillus</taxon>
        <taxon>Aspergillus subgen. Fumigati</taxon>
    </lineage>
</organism>
<proteinExistence type="predicted"/>
<dbReference type="SMART" id="SM00672">
    <property type="entry name" value="CAP10"/>
    <property type="match status" value="1"/>
</dbReference>
<dbReference type="PANTHER" id="PTHR12203:SF107">
    <property type="entry name" value="GLYCOSYL TRANSFERASE CAP10 DOMAIN-CONTAINING PROTEIN"/>
    <property type="match status" value="1"/>
</dbReference>
<feature type="transmembrane region" description="Helical" evidence="1">
    <location>
        <begin position="182"/>
        <end position="202"/>
    </location>
</feature>
<evidence type="ECO:0000313" key="4">
    <source>
        <dbReference type="Proteomes" id="UP000649114"/>
    </source>
</evidence>
<feature type="domain" description="Glycosyl transferase CAP10" evidence="2">
    <location>
        <begin position="354"/>
        <end position="595"/>
    </location>
</feature>
<sequence length="631" mass="70462">MQLINNAIYTVTVLATIAAAVPGPIVARGEKFAVFNGEKSVLVSTEPSAETGNVLVALAEGDVDCKGSAFCERLGGSCDDAYRKVIPSNTYSTYLDASNTGTCSGTCGLFVSGPHCEVMGQDLMDAYNDIRNRGHCAHCGRKQIANGCMIKIDRVSHLIILAICTALIMNRSWNSWCSLRRTILAVAIGACGVFIYLIWFGMNSDRDNVPPLLTQLIPAGHCTCQSSTSFHCADCLTCLASAPPSEPDHLETWSFQYGRDDQNLGLSQSQCQAAFPGLFQDIHRGVQYWRSRGGISRDDLNAIPFKDGMARAIISNGDLYVVATRAKGDDHRRKIVGTLGSIHRALSASSNRTSHPTIEFIFSIEDRVDDVNAVGHPVWVLSRKASEESVILMPDFGFWSWAKSNIGPYGQVVERIMDAESNLKFADKEQKLVWRGKLSFAPKLRRALLDTARGKPWNDVKELDWSKKANFLSMEDHCRYMFIGHVEDIWISGRAYSASLKYRQACRSVVVAHKLQYIQHHHYLLVASGPEQNYVEVERDFSDLPKRMDELLQNLDKAERIANNSVKAFRERYLTPAAEACYWRALWEGWAEVSANVTRDVERPPIDRGLRYESFVLMDSNDMFKYSFGSE</sequence>
<name>A0AAN5YRB9_ASPLE</name>
<dbReference type="PANTHER" id="PTHR12203">
    <property type="entry name" value="KDEL LYS-ASP-GLU-LEU CONTAINING - RELATED"/>
    <property type="match status" value="1"/>
</dbReference>
<protein>
    <recommendedName>
        <fullName evidence="2">Glycosyl transferase CAP10 domain-containing protein</fullName>
    </recommendedName>
</protein>
<reference evidence="3" key="1">
    <citation type="journal article" date="2020" name="bioRxiv">
        <title>Genomic and phenotypic heterogeneity of clinical isolates of the human pathogens Aspergillus fumigatus, Aspergillus lentulus and Aspergillus fumigatiaffinis.</title>
        <authorList>
            <person name="dos Santos R.A.C."/>
            <person name="Steenwyk J.L."/>
            <person name="Rivero-Menendez O."/>
            <person name="Mead M.E."/>
            <person name="Silva L.P."/>
            <person name="Bastos R.W."/>
            <person name="Alastruey-Izquierdo A."/>
            <person name="Goldman G.H."/>
            <person name="Rokas A."/>
        </authorList>
    </citation>
    <scope>NUCLEOTIDE SEQUENCE</scope>
    <source>
        <strain evidence="3">CNM-CM8927</strain>
    </source>
</reference>
<dbReference type="Proteomes" id="UP000649114">
    <property type="component" value="Unassembled WGS sequence"/>
</dbReference>
<dbReference type="InterPro" id="IPR051091">
    <property type="entry name" value="O-Glucosyltr/Glycosyltrsf_90"/>
</dbReference>
<reference evidence="3" key="2">
    <citation type="submission" date="2020-04" db="EMBL/GenBank/DDBJ databases">
        <authorList>
            <person name="Santos R.A.C."/>
            <person name="Steenwyk J.L."/>
            <person name="Rivero-Menendez O."/>
            <person name="Mead M.E."/>
            <person name="Silva L.P."/>
            <person name="Bastos R.W."/>
            <person name="Alastruey-Izquierdo A."/>
            <person name="Goldman G.H."/>
            <person name="Rokas A."/>
        </authorList>
    </citation>
    <scope>NUCLEOTIDE SEQUENCE</scope>
    <source>
        <strain evidence="3">CNM-CM8927</strain>
    </source>
</reference>
<keyword evidence="1" id="KW-0812">Transmembrane</keyword>
<dbReference type="InterPro" id="IPR006598">
    <property type="entry name" value="CAP10"/>
</dbReference>
<comment type="caution">
    <text evidence="3">The sequence shown here is derived from an EMBL/GenBank/DDBJ whole genome shotgun (WGS) entry which is preliminary data.</text>
</comment>
<dbReference type="Pfam" id="PF15474">
    <property type="entry name" value="MU117"/>
    <property type="match status" value="1"/>
</dbReference>
<feature type="transmembrane region" description="Helical" evidence="1">
    <location>
        <begin position="154"/>
        <end position="170"/>
    </location>
</feature>
<evidence type="ECO:0000256" key="1">
    <source>
        <dbReference type="SAM" id="Phobius"/>
    </source>
</evidence>
<dbReference type="EMBL" id="JAAAPU010000036">
    <property type="protein sequence ID" value="KAF4205890.1"/>
    <property type="molecule type" value="Genomic_DNA"/>
</dbReference>
<dbReference type="Pfam" id="PF05686">
    <property type="entry name" value="Glyco_transf_90"/>
    <property type="match status" value="1"/>
</dbReference>
<keyword evidence="1" id="KW-1133">Transmembrane helix</keyword>
<dbReference type="InterPro" id="IPR029167">
    <property type="entry name" value="Mug117"/>
</dbReference>
<accession>A0AAN5YRB9</accession>